<evidence type="ECO:0000313" key="1">
    <source>
        <dbReference type="EMBL" id="PJF17849.1"/>
    </source>
</evidence>
<name>A0A2H9TJC9_9FUNG</name>
<dbReference type="Proteomes" id="UP000240830">
    <property type="component" value="Unassembled WGS sequence"/>
</dbReference>
<accession>A0A2H9TJC9</accession>
<dbReference type="AlphaFoldDB" id="A0A2H9TJC9"/>
<feature type="non-terminal residue" evidence="1">
    <location>
        <position position="143"/>
    </location>
</feature>
<reference evidence="1 2" key="1">
    <citation type="submission" date="2016-10" db="EMBL/GenBank/DDBJ databases">
        <title>The genome of Paramicrosporidium saccamoebae is the missing link in understanding Cryptomycota and Microsporidia evolution.</title>
        <authorList>
            <person name="Quandt C.A."/>
            <person name="Beaudet D."/>
            <person name="Corsaro D."/>
            <person name="Michel R."/>
            <person name="Corradi N."/>
            <person name="James T."/>
        </authorList>
    </citation>
    <scope>NUCLEOTIDE SEQUENCE [LARGE SCALE GENOMIC DNA]</scope>
    <source>
        <strain evidence="1 2">KSL3</strain>
    </source>
</reference>
<protein>
    <submittedName>
        <fullName evidence="1">Uncharacterized protein</fullName>
    </submittedName>
</protein>
<organism evidence="1 2">
    <name type="scientific">Paramicrosporidium saccamoebae</name>
    <dbReference type="NCBI Taxonomy" id="1246581"/>
    <lineage>
        <taxon>Eukaryota</taxon>
        <taxon>Fungi</taxon>
        <taxon>Fungi incertae sedis</taxon>
        <taxon>Cryptomycota</taxon>
        <taxon>Cryptomycota incertae sedis</taxon>
        <taxon>Paramicrosporidium</taxon>
    </lineage>
</organism>
<sequence>MAGEGGARTMRLFDIVQRILGPTVILLLSLLSQGTGSGGFHGTLADIAEFQSPDTIGLASDMSNLTLTPLTESATCATALGDFKNTNQSVQSLEPSPNSIHSATFTNIQSLESTSTTPNSPLAELGVGLDLNTPAGRIFTILS</sequence>
<dbReference type="EMBL" id="MTSL01000154">
    <property type="protein sequence ID" value="PJF17849.1"/>
    <property type="molecule type" value="Genomic_DNA"/>
</dbReference>
<comment type="caution">
    <text evidence="1">The sequence shown here is derived from an EMBL/GenBank/DDBJ whole genome shotgun (WGS) entry which is preliminary data.</text>
</comment>
<evidence type="ECO:0000313" key="2">
    <source>
        <dbReference type="Proteomes" id="UP000240830"/>
    </source>
</evidence>
<keyword evidence="2" id="KW-1185">Reference proteome</keyword>
<gene>
    <name evidence="1" type="ORF">PSACC_02338</name>
</gene>
<proteinExistence type="predicted"/>